<evidence type="ECO:0000259" key="2">
    <source>
        <dbReference type="Pfam" id="PF18932"/>
    </source>
</evidence>
<dbReference type="EMBL" id="LBJM01000010">
    <property type="protein sequence ID" value="RXH41897.1"/>
    <property type="molecule type" value="Genomic_DNA"/>
</dbReference>
<protein>
    <recommendedName>
        <fullName evidence="2">DUF5681 domain-containing protein</fullName>
    </recommendedName>
</protein>
<dbReference type="RefSeq" id="WP_128935736.1">
    <property type="nucleotide sequence ID" value="NZ_CP022221.1"/>
</dbReference>
<reference evidence="3 4" key="1">
    <citation type="submission" date="2015-04" db="EMBL/GenBank/DDBJ databases">
        <title>Comparative genomics of rhizobia nodulating Arachis hypogaea in China.</title>
        <authorList>
            <person name="Li Y."/>
        </authorList>
    </citation>
    <scope>NUCLEOTIDE SEQUENCE [LARGE SCALE GENOMIC DNA]</scope>
    <source>
        <strain evidence="3 4">CCBAU 51787</strain>
    </source>
</reference>
<comment type="caution">
    <text evidence="3">The sequence shown here is derived from an EMBL/GenBank/DDBJ whole genome shotgun (WGS) entry which is preliminary data.</text>
</comment>
<name>A0A4Q0SQ72_9BRAD</name>
<dbReference type="AlphaFoldDB" id="A0A4Q0SQ72"/>
<feature type="domain" description="DUF5681" evidence="2">
    <location>
        <begin position="30"/>
        <end position="103"/>
    </location>
</feature>
<dbReference type="InterPro" id="IPR043736">
    <property type="entry name" value="DUF5681"/>
</dbReference>
<organism evidence="3 4">
    <name type="scientific">Bradyrhizobium zhanjiangense</name>
    <dbReference type="NCBI Taxonomy" id="1325107"/>
    <lineage>
        <taxon>Bacteria</taxon>
        <taxon>Pseudomonadati</taxon>
        <taxon>Pseudomonadota</taxon>
        <taxon>Alphaproteobacteria</taxon>
        <taxon>Hyphomicrobiales</taxon>
        <taxon>Nitrobacteraceae</taxon>
        <taxon>Bradyrhizobium</taxon>
    </lineage>
</organism>
<accession>A0A4Q0SQ72</accession>
<proteinExistence type="predicted"/>
<gene>
    <name evidence="3" type="ORF">XH94_04360</name>
</gene>
<dbReference type="Proteomes" id="UP000290565">
    <property type="component" value="Unassembled WGS sequence"/>
</dbReference>
<evidence type="ECO:0000313" key="3">
    <source>
        <dbReference type="EMBL" id="RXH41897.1"/>
    </source>
</evidence>
<sequence>MSRRERSGPHRGGTAGENHGDGVGYRRPPREHQFKPGQSGNKNGRPKGSKNEATIINELLNRKIDIRENGRLRKITVLEGILTRFAEDALKGKDKSAAFLLNRKQLIESSEQPATPLLDIDDRKVLEFYAAQLCAQFKKQGESE</sequence>
<feature type="region of interest" description="Disordered" evidence="1">
    <location>
        <begin position="1"/>
        <end position="53"/>
    </location>
</feature>
<evidence type="ECO:0000313" key="4">
    <source>
        <dbReference type="Proteomes" id="UP000290565"/>
    </source>
</evidence>
<dbReference type="Pfam" id="PF18932">
    <property type="entry name" value="DUF5681"/>
    <property type="match status" value="1"/>
</dbReference>
<evidence type="ECO:0000256" key="1">
    <source>
        <dbReference type="SAM" id="MobiDB-lite"/>
    </source>
</evidence>